<reference evidence="1" key="1">
    <citation type="submission" date="2021-03" db="EMBL/GenBank/DDBJ databases">
        <authorList>
            <person name="Bekaert M."/>
        </authorList>
    </citation>
    <scope>NUCLEOTIDE SEQUENCE</scope>
</reference>
<evidence type="ECO:0000313" key="1">
    <source>
        <dbReference type="EMBL" id="CAG2228322.1"/>
    </source>
</evidence>
<dbReference type="AlphaFoldDB" id="A0A8S3TAA3"/>
<organism evidence="1 2">
    <name type="scientific">Mytilus edulis</name>
    <name type="common">Blue mussel</name>
    <dbReference type="NCBI Taxonomy" id="6550"/>
    <lineage>
        <taxon>Eukaryota</taxon>
        <taxon>Metazoa</taxon>
        <taxon>Spiralia</taxon>
        <taxon>Lophotrochozoa</taxon>
        <taxon>Mollusca</taxon>
        <taxon>Bivalvia</taxon>
        <taxon>Autobranchia</taxon>
        <taxon>Pteriomorphia</taxon>
        <taxon>Mytilida</taxon>
        <taxon>Mytiloidea</taxon>
        <taxon>Mytilidae</taxon>
        <taxon>Mytilinae</taxon>
        <taxon>Mytilus</taxon>
    </lineage>
</organism>
<dbReference type="InterPro" id="IPR011029">
    <property type="entry name" value="DEATH-like_dom_sf"/>
</dbReference>
<comment type="caution">
    <text evidence="1">The sequence shown here is derived from an EMBL/GenBank/DDBJ whole genome shotgun (WGS) entry which is preliminary data.</text>
</comment>
<evidence type="ECO:0008006" key="3">
    <source>
        <dbReference type="Google" id="ProtNLM"/>
    </source>
</evidence>
<dbReference type="EMBL" id="CAJPWZ010001994">
    <property type="protein sequence ID" value="CAG2228322.1"/>
    <property type="molecule type" value="Genomic_DNA"/>
</dbReference>
<evidence type="ECO:0000313" key="2">
    <source>
        <dbReference type="Proteomes" id="UP000683360"/>
    </source>
</evidence>
<gene>
    <name evidence="1" type="ORF">MEDL_41304</name>
</gene>
<dbReference type="Gene3D" id="1.10.533.10">
    <property type="entry name" value="Death Domain, Fas"/>
    <property type="match status" value="1"/>
</dbReference>
<accession>A0A8S3TAA3</accession>
<proteinExistence type="predicted"/>
<name>A0A8S3TAA3_MYTED</name>
<protein>
    <recommendedName>
        <fullName evidence="3">Death domain-containing protein</fullName>
    </recommendedName>
</protein>
<sequence>MMSLFVLTGRGEAKEQCEVNCPGLQEGALNQPPSDIELQRFASRCDETTIRELAIHLGMSFQEWEDLRSNFDRIEVVKYRILVNWREKCSGKFSNIAKALTDMDLPTHKLCQEEVTEEKQGNIDFLPQEEFTEEKEGHIEFPPQEEVTEEEEGQIQFLTHQEVTEEKGAKVKFLSHEGVKEKEEGKVKTFLKKLNPFQKKK</sequence>
<keyword evidence="2" id="KW-1185">Reference proteome</keyword>
<dbReference type="Proteomes" id="UP000683360">
    <property type="component" value="Unassembled WGS sequence"/>
</dbReference>